<evidence type="ECO:0000313" key="2">
    <source>
        <dbReference type="EMBL" id="CAL1407524.1"/>
    </source>
</evidence>
<sequence>MGFHCTCCTISCSGNLEKALNRADQEDEAERRRKEEADFKAKLAEIVEKQRRSERDLEEKERLRMAAALQGRPPRIVVPQRPGADPQGQGYVPRFRRGDDGGYYFVESEKGRLNIKL</sequence>
<organism evidence="2 3">
    <name type="scientific">Linum trigynum</name>
    <dbReference type="NCBI Taxonomy" id="586398"/>
    <lineage>
        <taxon>Eukaryota</taxon>
        <taxon>Viridiplantae</taxon>
        <taxon>Streptophyta</taxon>
        <taxon>Embryophyta</taxon>
        <taxon>Tracheophyta</taxon>
        <taxon>Spermatophyta</taxon>
        <taxon>Magnoliopsida</taxon>
        <taxon>eudicotyledons</taxon>
        <taxon>Gunneridae</taxon>
        <taxon>Pentapetalae</taxon>
        <taxon>rosids</taxon>
        <taxon>fabids</taxon>
        <taxon>Malpighiales</taxon>
        <taxon>Linaceae</taxon>
        <taxon>Linum</taxon>
    </lineage>
</organism>
<protein>
    <submittedName>
        <fullName evidence="2">Uncharacterized protein</fullName>
    </submittedName>
</protein>
<keyword evidence="3" id="KW-1185">Reference proteome</keyword>
<evidence type="ECO:0000313" key="3">
    <source>
        <dbReference type="Proteomes" id="UP001497516"/>
    </source>
</evidence>
<accession>A0AAV2GA03</accession>
<dbReference type="Proteomes" id="UP001497516">
    <property type="component" value="Chromosome 8"/>
</dbReference>
<gene>
    <name evidence="2" type="ORF">LTRI10_LOCUS47185</name>
</gene>
<evidence type="ECO:0000256" key="1">
    <source>
        <dbReference type="SAM" id="MobiDB-lite"/>
    </source>
</evidence>
<proteinExistence type="predicted"/>
<name>A0AAV2GA03_9ROSI</name>
<dbReference type="AlphaFoldDB" id="A0AAV2GA03"/>
<reference evidence="2 3" key="1">
    <citation type="submission" date="2024-04" db="EMBL/GenBank/DDBJ databases">
        <authorList>
            <person name="Fracassetti M."/>
        </authorList>
    </citation>
    <scope>NUCLEOTIDE SEQUENCE [LARGE SCALE GENOMIC DNA]</scope>
</reference>
<dbReference type="EMBL" id="OZ034821">
    <property type="protein sequence ID" value="CAL1407524.1"/>
    <property type="molecule type" value="Genomic_DNA"/>
</dbReference>
<feature type="region of interest" description="Disordered" evidence="1">
    <location>
        <begin position="71"/>
        <end position="93"/>
    </location>
</feature>